<dbReference type="PROSITE" id="PS50045">
    <property type="entry name" value="SIGMA54_INTERACT_4"/>
    <property type="match status" value="1"/>
</dbReference>
<feature type="domain" description="PAS" evidence="6">
    <location>
        <begin position="8"/>
        <end position="56"/>
    </location>
</feature>
<proteinExistence type="predicted"/>
<dbReference type="PANTHER" id="PTHR32071">
    <property type="entry name" value="TRANSCRIPTIONAL REGULATORY PROTEIN"/>
    <property type="match status" value="1"/>
</dbReference>
<dbReference type="OrthoDB" id="9771372at2"/>
<dbReference type="AlphaFoldDB" id="A0A223ECP8"/>
<evidence type="ECO:0000313" key="9">
    <source>
        <dbReference type="Proteomes" id="UP000214618"/>
    </source>
</evidence>
<evidence type="ECO:0000259" key="6">
    <source>
        <dbReference type="PROSITE" id="PS50112"/>
    </source>
</evidence>
<dbReference type="InterPro" id="IPR009057">
    <property type="entry name" value="Homeodomain-like_sf"/>
</dbReference>
<dbReference type="SUPFAM" id="SSF46689">
    <property type="entry name" value="Homeodomain-like"/>
    <property type="match status" value="1"/>
</dbReference>
<dbReference type="SUPFAM" id="SSF52540">
    <property type="entry name" value="P-loop containing nucleoside triphosphate hydrolases"/>
    <property type="match status" value="1"/>
</dbReference>
<keyword evidence="2" id="KW-0058">Aromatic hydrocarbons catabolism</keyword>
<dbReference type="InterPro" id="IPR030828">
    <property type="entry name" value="HTH_TyrR"/>
</dbReference>
<dbReference type="Pfam" id="PF13426">
    <property type="entry name" value="PAS_9"/>
    <property type="match status" value="1"/>
</dbReference>
<dbReference type="PROSITE" id="PS50113">
    <property type="entry name" value="PAC"/>
    <property type="match status" value="1"/>
</dbReference>
<dbReference type="Pfam" id="PF18024">
    <property type="entry name" value="HTH_50"/>
    <property type="match status" value="1"/>
</dbReference>
<reference evidence="8 9" key="1">
    <citation type="submission" date="2016-10" db="EMBL/GenBank/DDBJ databases">
        <title>The whole genome sequencing and assembly of Bacillus simplex DSM 1321 strain.</title>
        <authorList>
            <person name="Park M.-K."/>
            <person name="Lee Y.-J."/>
            <person name="Yi H."/>
            <person name="Bahn Y.-S."/>
            <person name="Kim J.F."/>
            <person name="Lee D.-W."/>
        </authorList>
    </citation>
    <scope>NUCLEOTIDE SEQUENCE [LARGE SCALE GENOMIC DNA]</scope>
    <source>
        <strain evidence="8 9">DSM 1321</strain>
    </source>
</reference>
<protein>
    <recommendedName>
        <fullName evidence="4">HTH-type transcriptional regulatory protein TyrR</fullName>
    </recommendedName>
</protein>
<dbReference type="GeneID" id="56471635"/>
<dbReference type="Proteomes" id="UP000214618">
    <property type="component" value="Chromosome"/>
</dbReference>
<dbReference type="InterPro" id="IPR000014">
    <property type="entry name" value="PAS"/>
</dbReference>
<dbReference type="Gene3D" id="3.30.450.20">
    <property type="entry name" value="PAS domain"/>
    <property type="match status" value="1"/>
</dbReference>
<evidence type="ECO:0000313" key="8">
    <source>
        <dbReference type="EMBL" id="ASS92971.1"/>
    </source>
</evidence>
<dbReference type="EMBL" id="CP017704">
    <property type="protein sequence ID" value="ASS92971.1"/>
    <property type="molecule type" value="Genomic_DNA"/>
</dbReference>
<keyword evidence="1" id="KW-0547">Nucleotide-binding</keyword>
<dbReference type="CDD" id="cd00009">
    <property type="entry name" value="AAA"/>
    <property type="match status" value="1"/>
</dbReference>
<dbReference type="InterPro" id="IPR000700">
    <property type="entry name" value="PAS-assoc_C"/>
</dbReference>
<dbReference type="RefSeq" id="WP_063236464.1">
    <property type="nucleotide sequence ID" value="NZ_BCVO01000054.1"/>
</dbReference>
<dbReference type="FunFam" id="3.40.50.300:FF:000006">
    <property type="entry name" value="DNA-binding transcriptional regulator NtrC"/>
    <property type="match status" value="1"/>
</dbReference>
<sequence length="460" mass="52375">MNEHQDAVNEELFDIFESSFDEIFVTNASGVVIRVNSTCEKNYKMSAGELVGKHVVDLEKMGIFYPSATLKVIEGQEPIELFQMTSSGRYLHVRTRPVFNDQGELKSVISYSRDLTELMQLRHRVEEMEDLLAGYKKVLHEPFEVEGLISKSEKMERVMVTIRKIAKVNTTVLLLGETGVGKSKIVRSIHQLSDRRNEILNEVNCAALPEQLIESELFGYEGGTFTGAFREGKKGLIELSNNGTLFLDEIGELSLPAQSKLLHVLQEKQIRPVGGKVPISLNIRIIAATNKNLAEMAEKGTFRKDLYYRLNVIPIHIPPLCERKEDIIPLTYYFLEHFNQLYGTSVRFSPKVLNVFLDYEWKGNIRELENMVERLVVTSDAIVTIDDLPLEILHQELANKGTTLPEVIEEVEQKMIVQAYEQYKSTYKIAKVLGISQSSATRKVKKFIHERIEGDGYSEK</sequence>
<dbReference type="InterPro" id="IPR035965">
    <property type="entry name" value="PAS-like_dom_sf"/>
</dbReference>
<dbReference type="InterPro" id="IPR027417">
    <property type="entry name" value="P-loop_NTPase"/>
</dbReference>
<evidence type="ECO:0000256" key="4">
    <source>
        <dbReference type="ARBA" id="ARBA00029500"/>
    </source>
</evidence>
<dbReference type="SMART" id="SM00382">
    <property type="entry name" value="AAA"/>
    <property type="match status" value="1"/>
</dbReference>
<dbReference type="SUPFAM" id="SSF55785">
    <property type="entry name" value="PYP-like sensor domain (PAS domain)"/>
    <property type="match status" value="1"/>
</dbReference>
<gene>
    <name evidence="8" type="ORF">BS1321_02710</name>
</gene>
<organism evidence="8 9">
    <name type="scientific">Peribacillus simplex NBRC 15720 = DSM 1321</name>
    <dbReference type="NCBI Taxonomy" id="1349754"/>
    <lineage>
        <taxon>Bacteria</taxon>
        <taxon>Bacillati</taxon>
        <taxon>Bacillota</taxon>
        <taxon>Bacilli</taxon>
        <taxon>Bacillales</taxon>
        <taxon>Bacillaceae</taxon>
        <taxon>Peribacillus</taxon>
    </lineage>
</organism>
<dbReference type="InterPro" id="IPR025943">
    <property type="entry name" value="Sigma_54_int_dom_ATP-bd_2"/>
</dbReference>
<dbReference type="InterPro" id="IPR002078">
    <property type="entry name" value="Sigma_54_int"/>
</dbReference>
<evidence type="ECO:0000256" key="3">
    <source>
        <dbReference type="ARBA" id="ARBA00022840"/>
    </source>
</evidence>
<dbReference type="GO" id="GO:0003677">
    <property type="term" value="F:DNA binding"/>
    <property type="evidence" value="ECO:0007669"/>
    <property type="project" value="UniProtKB-KW"/>
</dbReference>
<dbReference type="Pfam" id="PF00158">
    <property type="entry name" value="Sigma54_activat"/>
    <property type="match status" value="1"/>
</dbReference>
<feature type="domain" description="Sigma-54 factor interaction" evidence="5">
    <location>
        <begin position="148"/>
        <end position="377"/>
    </location>
</feature>
<dbReference type="GO" id="GO:0006355">
    <property type="term" value="P:regulation of DNA-templated transcription"/>
    <property type="evidence" value="ECO:0007669"/>
    <property type="project" value="InterPro"/>
</dbReference>
<dbReference type="Gene3D" id="1.10.8.60">
    <property type="match status" value="1"/>
</dbReference>
<keyword evidence="3" id="KW-0067">ATP-binding</keyword>
<dbReference type="PROSITE" id="PS50112">
    <property type="entry name" value="PAS"/>
    <property type="match status" value="1"/>
</dbReference>
<dbReference type="CDD" id="cd00130">
    <property type="entry name" value="PAS"/>
    <property type="match status" value="1"/>
</dbReference>
<accession>A0A223ECP8</accession>
<dbReference type="PANTHER" id="PTHR32071:SF57">
    <property type="entry name" value="C4-DICARBOXYLATE TRANSPORT TRANSCRIPTIONAL REGULATORY PROTEIN DCTD"/>
    <property type="match status" value="1"/>
</dbReference>
<name>A0A223ECP8_9BACI</name>
<dbReference type="GO" id="GO:0005524">
    <property type="term" value="F:ATP binding"/>
    <property type="evidence" value="ECO:0007669"/>
    <property type="project" value="UniProtKB-KW"/>
</dbReference>
<dbReference type="InterPro" id="IPR025662">
    <property type="entry name" value="Sigma_54_int_dom_ATP-bd_1"/>
</dbReference>
<dbReference type="InterPro" id="IPR058031">
    <property type="entry name" value="AAA_lid_NorR"/>
</dbReference>
<evidence type="ECO:0000256" key="1">
    <source>
        <dbReference type="ARBA" id="ARBA00022741"/>
    </source>
</evidence>
<dbReference type="Pfam" id="PF25601">
    <property type="entry name" value="AAA_lid_14"/>
    <property type="match status" value="1"/>
</dbReference>
<dbReference type="PROSITE" id="PS00676">
    <property type="entry name" value="SIGMA54_INTERACT_2"/>
    <property type="match status" value="1"/>
</dbReference>
<dbReference type="InterPro" id="IPR003593">
    <property type="entry name" value="AAA+_ATPase"/>
</dbReference>
<feature type="domain" description="PAC" evidence="7">
    <location>
        <begin position="75"/>
        <end position="127"/>
    </location>
</feature>
<dbReference type="Gene3D" id="3.40.50.300">
    <property type="entry name" value="P-loop containing nucleotide triphosphate hydrolases"/>
    <property type="match status" value="1"/>
</dbReference>
<dbReference type="NCBIfam" id="TIGR00229">
    <property type="entry name" value="sensory_box"/>
    <property type="match status" value="1"/>
</dbReference>
<evidence type="ECO:0000259" key="7">
    <source>
        <dbReference type="PROSITE" id="PS50113"/>
    </source>
</evidence>
<evidence type="ECO:0000259" key="5">
    <source>
        <dbReference type="PROSITE" id="PS50045"/>
    </source>
</evidence>
<evidence type="ECO:0000256" key="2">
    <source>
        <dbReference type="ARBA" id="ARBA00022797"/>
    </source>
</evidence>
<dbReference type="Gene3D" id="1.10.10.60">
    <property type="entry name" value="Homeodomain-like"/>
    <property type="match status" value="1"/>
</dbReference>
<dbReference type="PROSITE" id="PS00675">
    <property type="entry name" value="SIGMA54_INTERACT_1"/>
    <property type="match status" value="1"/>
</dbReference>